<keyword evidence="2" id="KW-0853">WD repeat</keyword>
<dbReference type="RefSeq" id="WP_158738846.1">
    <property type="nucleotide sequence ID" value="NZ_WSLF01000001.1"/>
</dbReference>
<reference evidence="6 7" key="1">
    <citation type="submission" date="2019-12" db="EMBL/GenBank/DDBJ databases">
        <title>Defluviitalea raffinosedens, isolated from a biogas fermenter, genome sequencing and characterization.</title>
        <authorList>
            <person name="Rettenmaier R."/>
            <person name="Schneider M."/>
            <person name="Neuhaus K."/>
            <person name="Liebl W."/>
            <person name="Zverlov V."/>
        </authorList>
    </citation>
    <scope>NUCLEOTIDE SEQUENCE [LARGE SCALE GENOMIC DNA]</scope>
    <source>
        <strain evidence="6 7">249c-K6</strain>
    </source>
</reference>
<evidence type="ECO:0000256" key="1">
    <source>
        <dbReference type="ARBA" id="ARBA00004138"/>
    </source>
</evidence>
<keyword evidence="7" id="KW-1185">Reference proteome</keyword>
<keyword evidence="3" id="KW-0677">Repeat</keyword>
<dbReference type="Proteomes" id="UP000483018">
    <property type="component" value="Unassembled WGS sequence"/>
</dbReference>
<keyword evidence="4" id="KW-0969">Cilium</keyword>
<evidence type="ECO:0000313" key="7">
    <source>
        <dbReference type="Proteomes" id="UP000483018"/>
    </source>
</evidence>
<dbReference type="AlphaFoldDB" id="A0A7C8HJR1"/>
<evidence type="ECO:0000256" key="2">
    <source>
        <dbReference type="ARBA" id="ARBA00022574"/>
    </source>
</evidence>
<proteinExistence type="predicted"/>
<evidence type="ECO:0000256" key="3">
    <source>
        <dbReference type="ARBA" id="ARBA00022737"/>
    </source>
</evidence>
<organism evidence="6 7">
    <name type="scientific">Defluviitalea raffinosedens</name>
    <dbReference type="NCBI Taxonomy" id="1450156"/>
    <lineage>
        <taxon>Bacteria</taxon>
        <taxon>Bacillati</taxon>
        <taxon>Bacillota</taxon>
        <taxon>Clostridia</taxon>
        <taxon>Lachnospirales</taxon>
        <taxon>Defluviitaleaceae</taxon>
        <taxon>Defluviitalea</taxon>
    </lineage>
</organism>
<accession>A0A7C8HJR1</accession>
<dbReference type="PANTHER" id="PTHR15722">
    <property type="entry name" value="IFT140/172-RELATED"/>
    <property type="match status" value="1"/>
</dbReference>
<name>A0A7C8HJR1_9FIRM</name>
<evidence type="ECO:0000256" key="5">
    <source>
        <dbReference type="ARBA" id="ARBA00023273"/>
    </source>
</evidence>
<keyword evidence="5" id="KW-0966">Cell projection</keyword>
<evidence type="ECO:0000313" key="6">
    <source>
        <dbReference type="EMBL" id="KAE9636928.1"/>
    </source>
</evidence>
<gene>
    <name evidence="6" type="ORF">GND95_00415</name>
</gene>
<dbReference type="OrthoDB" id="5516148at2"/>
<sequence>MIGIKWISKLCAFAQEIFQYLSMDLENQAVYLEEKSRYRMARKKYMLLDNYEKVIDLSRRLQDYKQVFIYQVKNNQIYEAMQTAEIYELYELGAPLCEKEGEFIKAAHMYSYFNPIKAASLYKQERIWDKAANCYIKAMQWLRAIECIEHISSEELKKKYYKKIEQIGEELSSKGNYEEAIKLFTRINSLEKALNLSEQIKDENTSKILYEQLARQALDQNDIQQAAYYYEKLDTSKAFSLYIKIQDIDNAARLLINQEKWEETVYLYLKNENEDKAIKIAKEHNLHALLLSYYKEKKNYEKILWIFEETSNINEGIKYFKEENMLDYVAHLAKLLPKSSETAAVLKDIGYYEQAAHYYLLEDNKEECKNCLMLSGKTPLEIENYFFIKNYPA</sequence>
<evidence type="ECO:0000256" key="4">
    <source>
        <dbReference type="ARBA" id="ARBA00023069"/>
    </source>
</evidence>
<comment type="subcellular location">
    <subcellularLocation>
        <location evidence="1">Cell projection</location>
        <location evidence="1">Cilium</location>
    </subcellularLocation>
</comment>
<dbReference type="Gene3D" id="1.25.40.470">
    <property type="match status" value="1"/>
</dbReference>
<comment type="caution">
    <text evidence="6">The sequence shown here is derived from an EMBL/GenBank/DDBJ whole genome shotgun (WGS) entry which is preliminary data.</text>
</comment>
<dbReference type="EMBL" id="WSLF01000001">
    <property type="protein sequence ID" value="KAE9636928.1"/>
    <property type="molecule type" value="Genomic_DNA"/>
</dbReference>
<protein>
    <submittedName>
        <fullName evidence="6">Uncharacterized protein</fullName>
    </submittedName>
</protein>